<organism evidence="1 2">
    <name type="scientific">Symbiodinium pilosum</name>
    <name type="common">Dinoflagellate</name>
    <dbReference type="NCBI Taxonomy" id="2952"/>
    <lineage>
        <taxon>Eukaryota</taxon>
        <taxon>Sar</taxon>
        <taxon>Alveolata</taxon>
        <taxon>Dinophyceae</taxon>
        <taxon>Suessiales</taxon>
        <taxon>Symbiodiniaceae</taxon>
        <taxon>Symbiodinium</taxon>
    </lineage>
</organism>
<accession>A0A812KMP5</accession>
<dbReference type="SUPFAM" id="SSF56300">
    <property type="entry name" value="Metallo-dependent phosphatases"/>
    <property type="match status" value="1"/>
</dbReference>
<dbReference type="Gene3D" id="3.60.21.10">
    <property type="match status" value="1"/>
</dbReference>
<protein>
    <submittedName>
        <fullName evidence="1">PPZ1 protein</fullName>
    </submittedName>
</protein>
<dbReference type="Proteomes" id="UP000649617">
    <property type="component" value="Unassembled WGS sequence"/>
</dbReference>
<gene>
    <name evidence="1" type="primary">PPZ1</name>
    <name evidence="1" type="ORF">SPIL2461_LOCUS3472</name>
</gene>
<dbReference type="AlphaFoldDB" id="A0A812KMP5"/>
<dbReference type="OrthoDB" id="442428at2759"/>
<proteinExistence type="predicted"/>
<name>A0A812KMP5_SYMPI</name>
<keyword evidence="2" id="KW-1185">Reference proteome</keyword>
<evidence type="ECO:0000313" key="1">
    <source>
        <dbReference type="EMBL" id="CAE7230390.1"/>
    </source>
</evidence>
<comment type="caution">
    <text evidence="1">The sequence shown here is derived from an EMBL/GenBank/DDBJ whole genome shotgun (WGS) entry which is preliminary data.</text>
</comment>
<dbReference type="InterPro" id="IPR029052">
    <property type="entry name" value="Metallo-depent_PP-like"/>
</dbReference>
<sequence>MQRTARLQSFLSSNSLFCQAACTKVARKAASSNHFQPLKGEGYERVSIHKTPDTVNHKIAAYWSDSDVVRLLICLIDRPPAQRDDCFMGRSHPSQANRALDISTVYSQVQKLAQQVSEEEDVDDSRWDIGNVLFRLLGVDNEVDAAQSVLALIDGCQHILAAQPSLTEVDVPCKIFGDIHGQLRDLILLL</sequence>
<dbReference type="EMBL" id="CAJNIZ010004225">
    <property type="protein sequence ID" value="CAE7230390.1"/>
    <property type="molecule type" value="Genomic_DNA"/>
</dbReference>
<reference evidence="1" key="1">
    <citation type="submission" date="2021-02" db="EMBL/GenBank/DDBJ databases">
        <authorList>
            <person name="Dougan E. K."/>
            <person name="Rhodes N."/>
            <person name="Thang M."/>
            <person name="Chan C."/>
        </authorList>
    </citation>
    <scope>NUCLEOTIDE SEQUENCE</scope>
</reference>
<evidence type="ECO:0000313" key="2">
    <source>
        <dbReference type="Proteomes" id="UP000649617"/>
    </source>
</evidence>